<reference evidence="10 11" key="1">
    <citation type="submission" date="2018-06" db="EMBL/GenBank/DDBJ databases">
        <title>Complete genome of Desulfovibrio marinus P48SEP.</title>
        <authorList>
            <person name="Crispim J.S."/>
            <person name="Vidigal P.M.P."/>
            <person name="Silva L.C.F."/>
            <person name="Araujo L.C."/>
            <person name="Laguardia C.N."/>
            <person name="Dias R.S."/>
            <person name="Sousa M.P."/>
            <person name="Paula S.O."/>
            <person name="Silva C."/>
        </authorList>
    </citation>
    <scope>NUCLEOTIDE SEQUENCE [LARGE SCALE GENOMIC DNA]</scope>
    <source>
        <strain evidence="10 11">P48SEP</strain>
    </source>
</reference>
<evidence type="ECO:0000256" key="2">
    <source>
        <dbReference type="ARBA" id="ARBA00008000"/>
    </source>
</evidence>
<evidence type="ECO:0000313" key="10">
    <source>
        <dbReference type="EMBL" id="TVM34502.1"/>
    </source>
</evidence>
<dbReference type="Pfam" id="PF01565">
    <property type="entry name" value="FAD_binding_4"/>
    <property type="match status" value="1"/>
</dbReference>
<dbReference type="InterPro" id="IPR016166">
    <property type="entry name" value="FAD-bd_PCMH"/>
</dbReference>
<accession>A0A6P1ZIW2</accession>
<dbReference type="OrthoDB" id="9811557at2"/>
<proteinExistence type="inferred from homology"/>
<evidence type="ECO:0000313" key="11">
    <source>
        <dbReference type="Proteomes" id="UP000434052"/>
    </source>
</evidence>
<feature type="domain" description="FAD-binding PCMH-type" evidence="8">
    <location>
        <begin position="51"/>
        <end position="230"/>
    </location>
</feature>
<dbReference type="SUPFAM" id="SSF56176">
    <property type="entry name" value="FAD-binding/transporter-associated domain-like"/>
    <property type="match status" value="1"/>
</dbReference>
<dbReference type="InterPro" id="IPR006094">
    <property type="entry name" value="Oxid_FAD_bind_N"/>
</dbReference>
<keyword evidence="5" id="KW-0809">Transit peptide</keyword>
<evidence type="ECO:0000313" key="12">
    <source>
        <dbReference type="Proteomes" id="UP000503251"/>
    </source>
</evidence>
<dbReference type="Proteomes" id="UP000434052">
    <property type="component" value="Unassembled WGS sequence"/>
</dbReference>
<dbReference type="InterPro" id="IPR036318">
    <property type="entry name" value="FAD-bd_PCMH-like_sf"/>
</dbReference>
<dbReference type="Proteomes" id="UP000503251">
    <property type="component" value="Chromosome"/>
</dbReference>
<evidence type="ECO:0000256" key="3">
    <source>
        <dbReference type="ARBA" id="ARBA00022630"/>
    </source>
</evidence>
<comment type="similarity">
    <text evidence="2">Belongs to the FAD-binding oxidoreductase/transferase type 4 family.</text>
</comment>
<protein>
    <recommendedName>
        <fullName evidence="7">D-lactate dehydrogenase (cytochrome)</fullName>
        <ecNumber evidence="7">1.1.2.4</ecNumber>
    </recommendedName>
</protein>
<comment type="cofactor">
    <cofactor evidence="1">
        <name>FAD</name>
        <dbReference type="ChEBI" id="CHEBI:57692"/>
    </cofactor>
</comment>
<organism evidence="10 11">
    <name type="scientific">Oceanidesulfovibrio marinus</name>
    <dbReference type="NCBI Taxonomy" id="370038"/>
    <lineage>
        <taxon>Bacteria</taxon>
        <taxon>Pseudomonadati</taxon>
        <taxon>Thermodesulfobacteriota</taxon>
        <taxon>Desulfovibrionia</taxon>
        <taxon>Desulfovibrionales</taxon>
        <taxon>Desulfovibrionaceae</taxon>
        <taxon>Oceanidesulfovibrio</taxon>
    </lineage>
</organism>
<dbReference type="PROSITE" id="PS51387">
    <property type="entry name" value="FAD_PCMH"/>
    <property type="match status" value="1"/>
</dbReference>
<evidence type="ECO:0000256" key="4">
    <source>
        <dbReference type="ARBA" id="ARBA00022827"/>
    </source>
</evidence>
<reference evidence="9 12" key="2">
    <citation type="submission" date="2019-04" db="EMBL/GenBank/DDBJ databases">
        <title>Isolation and culture of sulfate reducing bacteria from the cold seep of the South China Sea.</title>
        <authorList>
            <person name="Sun C."/>
            <person name="Liu R."/>
        </authorList>
    </citation>
    <scope>NUCLEOTIDE SEQUENCE [LARGE SCALE GENOMIC DNA]</scope>
    <source>
        <strain evidence="9 12">CS1</strain>
    </source>
</reference>
<dbReference type="InterPro" id="IPR004113">
    <property type="entry name" value="FAD-bd_oxidored_4_C"/>
</dbReference>
<evidence type="ECO:0000256" key="1">
    <source>
        <dbReference type="ARBA" id="ARBA00001974"/>
    </source>
</evidence>
<dbReference type="InterPro" id="IPR016164">
    <property type="entry name" value="FAD-linked_Oxase-like_C"/>
</dbReference>
<evidence type="ECO:0000259" key="8">
    <source>
        <dbReference type="PROSITE" id="PS51387"/>
    </source>
</evidence>
<dbReference type="GO" id="GO:0071949">
    <property type="term" value="F:FAD binding"/>
    <property type="evidence" value="ECO:0007669"/>
    <property type="project" value="InterPro"/>
</dbReference>
<evidence type="ECO:0000256" key="5">
    <source>
        <dbReference type="ARBA" id="ARBA00022946"/>
    </source>
</evidence>
<evidence type="ECO:0000313" key="9">
    <source>
        <dbReference type="EMBL" id="QJT07584.1"/>
    </source>
</evidence>
<name>A0A6P1ZIW2_9BACT</name>
<dbReference type="EMBL" id="CP039543">
    <property type="protein sequence ID" value="QJT07584.1"/>
    <property type="molecule type" value="Genomic_DNA"/>
</dbReference>
<dbReference type="GO" id="GO:0008720">
    <property type="term" value="F:D-lactate dehydrogenase (NAD+) activity"/>
    <property type="evidence" value="ECO:0007669"/>
    <property type="project" value="TreeGrafter"/>
</dbReference>
<dbReference type="AlphaFoldDB" id="A0A6P1ZIW2"/>
<sequence length="479" mass="53408">MNVMANYPDYNPEDIQRELREILPEEAISKGLFERINNALDPYTSSDDIDRGMVPYAVVWPSSTEEVSQVMKYANTKNIPVFVRGSGTSLHGASKYRHSGIVLNVGRLKHFSIEKDNGYVEFGPGHRVLKVKQMLEEEGYFLPLVPGSIRVASIGGIISNNTSAHAVDSCIGKPRDYILGLQVVLPSGEVIETGTKSLRRPAGTDLTQYFVGGDGLLGVITGIRMQLVPMFASAYGVAYFHNELSSAKAVQRIYMEKAPMPLFMEYLDERVARMSFAIQNLPEPPGSLIMFHSIGQTEEEAVHKVNKLVEAISKEPVIEAKRITDMDEWHKIWLARESALPFICQGGKGVFGLSEIASSVRGLVDCMEDTINMDEGMPTLSKLGKPYIMGHLGALSLHPVYIFPADWSAEEKNKGIEEMFFKEAQINEKYGTCGGEWGQFAKRTPFYRKRYGDTVYGLVKDVKKVFDPNSILNPDVFRD</sequence>
<dbReference type="Gene3D" id="1.10.45.10">
    <property type="entry name" value="Vanillyl-alcohol Oxidase, Chain A, domain 4"/>
    <property type="match status" value="1"/>
</dbReference>
<keyword evidence="6" id="KW-0560">Oxidoreductase</keyword>
<dbReference type="Gene3D" id="3.30.465.10">
    <property type="match status" value="1"/>
</dbReference>
<keyword evidence="12" id="KW-1185">Reference proteome</keyword>
<dbReference type="EC" id="1.1.2.4" evidence="7"/>
<evidence type="ECO:0000256" key="7">
    <source>
        <dbReference type="ARBA" id="ARBA00038897"/>
    </source>
</evidence>
<dbReference type="PANTHER" id="PTHR11748">
    <property type="entry name" value="D-LACTATE DEHYDROGENASE"/>
    <property type="match status" value="1"/>
</dbReference>
<dbReference type="GO" id="GO:0004458">
    <property type="term" value="F:D-lactate dehydrogenase (cytochrome) activity"/>
    <property type="evidence" value="ECO:0007669"/>
    <property type="project" value="UniProtKB-EC"/>
</dbReference>
<dbReference type="EMBL" id="QMIF01000004">
    <property type="protein sequence ID" value="TVM34502.1"/>
    <property type="molecule type" value="Genomic_DNA"/>
</dbReference>
<dbReference type="GO" id="GO:1903457">
    <property type="term" value="P:lactate catabolic process"/>
    <property type="evidence" value="ECO:0007669"/>
    <property type="project" value="TreeGrafter"/>
</dbReference>
<dbReference type="SUPFAM" id="SSF55103">
    <property type="entry name" value="FAD-linked oxidases, C-terminal domain"/>
    <property type="match status" value="1"/>
</dbReference>
<dbReference type="InterPro" id="IPR016169">
    <property type="entry name" value="FAD-bd_PCMH_sub2"/>
</dbReference>
<keyword evidence="3" id="KW-0285">Flavoprotein</keyword>
<dbReference type="InterPro" id="IPR016171">
    <property type="entry name" value="Vanillyl_alc_oxidase_C-sub2"/>
</dbReference>
<evidence type="ECO:0000256" key="6">
    <source>
        <dbReference type="ARBA" id="ARBA00023002"/>
    </source>
</evidence>
<dbReference type="PANTHER" id="PTHR11748:SF111">
    <property type="entry name" value="D-LACTATE DEHYDROGENASE, MITOCHONDRIAL-RELATED"/>
    <property type="match status" value="1"/>
</dbReference>
<dbReference type="Pfam" id="PF02913">
    <property type="entry name" value="FAD-oxidase_C"/>
    <property type="match status" value="1"/>
</dbReference>
<gene>
    <name evidence="10" type="ORF">DQK91_07970</name>
    <name evidence="9" type="ORF">E8L03_01015</name>
</gene>
<keyword evidence="4" id="KW-0274">FAD</keyword>